<evidence type="ECO:0000313" key="3">
    <source>
        <dbReference type="Proteomes" id="UP001159363"/>
    </source>
</evidence>
<feature type="compositionally biased region" description="Basic and acidic residues" evidence="1">
    <location>
        <begin position="248"/>
        <end position="317"/>
    </location>
</feature>
<sequence length="539" mass="61113">MKGNLGMKTSFARTGFFFREIHGRVRNKSGFGSARRENLPYLQFSLMITRLYAVHQIPHTNGLRLAFSPPKVIPQVLNSIPIRAPWWSKTSSEWSCIVATRNVTPGSTINEHVSRSARSDRERRDRAALNIEVLRADEGEVSKGEGKLEIPEKTRRPAASSGTIPTRENPGVTPPGIEPGSPRWRRRKIHRAYCQFPLSTTVYGQTGFSPHDEQSSVRGGDWVSSGCSRHDRHALTTIAIWIVAEKKKREEEHARTQRKSEEQSEREKMERDSRRKGRETERERKRENREWEIKKENREKGERKKEEEKKGQHEYETRGTGVKSSAWDCRTSAEFQTRQPSVGQLEVERNQLTDGSGNSSEGCINLIREVVRQRQTSHNVAHVPAAAPSHTRMPSHFTSARQPPASENQSPVNSLSIPHYYVCIITIGKRLQQSCRFGPVHSRGGRDHLAHAWDVGKITGSCPFVRGLNVPREGGARNRVKFLSQQLLACPATNPRRTTLAYGHRATPECKAGGNGRSLRKHNDQRHSPARFPRAKIRE</sequence>
<feature type="region of interest" description="Disordered" evidence="1">
    <location>
        <begin position="506"/>
        <end position="539"/>
    </location>
</feature>
<accession>A0ABQ9G0D4</accession>
<comment type="caution">
    <text evidence="2">The sequence shown here is derived from an EMBL/GenBank/DDBJ whole genome shotgun (WGS) entry which is preliminary data.</text>
</comment>
<dbReference type="EMBL" id="JARBHB010000017">
    <property type="protein sequence ID" value="KAJ8865940.1"/>
    <property type="molecule type" value="Genomic_DNA"/>
</dbReference>
<gene>
    <name evidence="2" type="ORF">PR048_033463</name>
</gene>
<organism evidence="2 3">
    <name type="scientific">Dryococelus australis</name>
    <dbReference type="NCBI Taxonomy" id="614101"/>
    <lineage>
        <taxon>Eukaryota</taxon>
        <taxon>Metazoa</taxon>
        <taxon>Ecdysozoa</taxon>
        <taxon>Arthropoda</taxon>
        <taxon>Hexapoda</taxon>
        <taxon>Insecta</taxon>
        <taxon>Pterygota</taxon>
        <taxon>Neoptera</taxon>
        <taxon>Polyneoptera</taxon>
        <taxon>Phasmatodea</taxon>
        <taxon>Verophasmatodea</taxon>
        <taxon>Anareolatae</taxon>
        <taxon>Phasmatidae</taxon>
        <taxon>Eurycanthinae</taxon>
        <taxon>Dryococelus</taxon>
    </lineage>
</organism>
<feature type="region of interest" description="Disordered" evidence="1">
    <location>
        <begin position="202"/>
        <end position="228"/>
    </location>
</feature>
<feature type="compositionally biased region" description="Basic and acidic residues" evidence="1">
    <location>
        <begin position="142"/>
        <end position="155"/>
    </location>
</feature>
<feature type="region of interest" description="Disordered" evidence="1">
    <location>
        <begin position="248"/>
        <end position="325"/>
    </location>
</feature>
<dbReference type="Proteomes" id="UP001159363">
    <property type="component" value="Chromosome 16"/>
</dbReference>
<feature type="compositionally biased region" description="Polar residues" evidence="1">
    <location>
        <begin position="396"/>
        <end position="411"/>
    </location>
</feature>
<proteinExistence type="predicted"/>
<feature type="region of interest" description="Disordered" evidence="1">
    <location>
        <begin position="142"/>
        <end position="183"/>
    </location>
</feature>
<evidence type="ECO:0000313" key="2">
    <source>
        <dbReference type="EMBL" id="KAJ8865940.1"/>
    </source>
</evidence>
<feature type="region of interest" description="Disordered" evidence="1">
    <location>
        <begin position="381"/>
        <end position="411"/>
    </location>
</feature>
<evidence type="ECO:0000256" key="1">
    <source>
        <dbReference type="SAM" id="MobiDB-lite"/>
    </source>
</evidence>
<reference evidence="2 3" key="1">
    <citation type="submission" date="2023-02" db="EMBL/GenBank/DDBJ databases">
        <title>LHISI_Scaffold_Assembly.</title>
        <authorList>
            <person name="Stuart O.P."/>
            <person name="Cleave R."/>
            <person name="Magrath M.J.L."/>
            <person name="Mikheyev A.S."/>
        </authorList>
    </citation>
    <scope>NUCLEOTIDE SEQUENCE [LARGE SCALE GENOMIC DNA]</scope>
    <source>
        <strain evidence="2">Daus_M_001</strain>
        <tissue evidence="2">Leg muscle</tissue>
    </source>
</reference>
<keyword evidence="3" id="KW-1185">Reference proteome</keyword>
<name>A0ABQ9G0D4_9NEOP</name>
<protein>
    <submittedName>
        <fullName evidence="2">Uncharacterized protein</fullName>
    </submittedName>
</protein>